<feature type="chain" id="PRO_5032753125" description="Putrescine-binding periplasmic protein" evidence="7">
    <location>
        <begin position="30"/>
        <end position="370"/>
    </location>
</feature>
<evidence type="ECO:0000256" key="2">
    <source>
        <dbReference type="ARBA" id="ARBA00022448"/>
    </source>
</evidence>
<dbReference type="InterPro" id="IPR001188">
    <property type="entry name" value="Sperm_putr-bd"/>
</dbReference>
<evidence type="ECO:0000256" key="4">
    <source>
        <dbReference type="ARBA" id="ARBA00022764"/>
    </source>
</evidence>
<protein>
    <recommendedName>
        <fullName evidence="5">Putrescine-binding periplasmic protein</fullName>
    </recommendedName>
</protein>
<dbReference type="AlphaFoldDB" id="A0A839IXV6"/>
<evidence type="ECO:0000313" key="8">
    <source>
        <dbReference type="EMBL" id="MBB1488916.1"/>
    </source>
</evidence>
<dbReference type="GO" id="GO:0019808">
    <property type="term" value="F:polyamine binding"/>
    <property type="evidence" value="ECO:0007669"/>
    <property type="project" value="InterPro"/>
</dbReference>
<dbReference type="PANTHER" id="PTHR30222:SF12">
    <property type="entry name" value="NORSPERMIDINE SENSOR"/>
    <property type="match status" value="1"/>
</dbReference>
<dbReference type="Proteomes" id="UP000565262">
    <property type="component" value="Unassembled WGS sequence"/>
</dbReference>
<evidence type="ECO:0000256" key="1">
    <source>
        <dbReference type="ARBA" id="ARBA00004418"/>
    </source>
</evidence>
<keyword evidence="2 5" id="KW-0813">Transport</keyword>
<dbReference type="EMBL" id="JACJFM010000038">
    <property type="protein sequence ID" value="MBB1488916.1"/>
    <property type="molecule type" value="Genomic_DNA"/>
</dbReference>
<feature type="binding site" evidence="6">
    <location>
        <position position="348"/>
    </location>
    <ligand>
        <name>spermidine</name>
        <dbReference type="ChEBI" id="CHEBI:57834"/>
    </ligand>
</feature>
<dbReference type="CDD" id="cd13659">
    <property type="entry name" value="PBP2_PotF"/>
    <property type="match status" value="1"/>
</dbReference>
<proteinExistence type="inferred from homology"/>
<evidence type="ECO:0000256" key="3">
    <source>
        <dbReference type="ARBA" id="ARBA00022729"/>
    </source>
</evidence>
<sequence length="370" mass="40684">MHRHTHLFKKTGLAATVSLALTAALSAQAEEKVLNVYNWSDYMNPEAITQFEKETGIKVNYDVYDSNEVLEAKLMSGGTGYDVVVPTGAFLERQVQAGIYAEINHSELTNYGNLDTAMIDKVSRHDAGNKHNVPYTWGTIGLGYNEEMIRARLGDMPVNTLDLIFKPEVAAKLADCGIALLDSPAEVMSIALNYIGLDPNSEKKSDLKQGETLLKSVRSSYKYFHSGKYISDLANGEVCVALGYNGDILQAQGRAEEAGQGVKVNYTIPKEGTLVWFDLLAIPADAPHPEAAHKFIDFILKPEISASISNYVYYAVANKAAEPLLNEDVRTNPGIYPSEAVKANLFTQNAHTAKFDRILTRSWTNVKTGR</sequence>
<evidence type="ECO:0000313" key="9">
    <source>
        <dbReference type="Proteomes" id="UP000565262"/>
    </source>
</evidence>
<dbReference type="Gene3D" id="3.40.190.10">
    <property type="entry name" value="Periplasmic binding protein-like II"/>
    <property type="match status" value="2"/>
</dbReference>
<feature type="signal peptide" evidence="7">
    <location>
        <begin position="1"/>
        <end position="29"/>
    </location>
</feature>
<evidence type="ECO:0000256" key="5">
    <source>
        <dbReference type="PIRNR" id="PIRNR019574"/>
    </source>
</evidence>
<keyword evidence="3 7" id="KW-0732">Signal</keyword>
<comment type="similarity">
    <text evidence="5">Belongs to the bacterial solute-binding protein PotD/PotF family.</text>
</comment>
<organism evidence="8 9">
    <name type="scientific">Oceanospirillum sediminis</name>
    <dbReference type="NCBI Taxonomy" id="2760088"/>
    <lineage>
        <taxon>Bacteria</taxon>
        <taxon>Pseudomonadati</taxon>
        <taxon>Pseudomonadota</taxon>
        <taxon>Gammaproteobacteria</taxon>
        <taxon>Oceanospirillales</taxon>
        <taxon>Oceanospirillaceae</taxon>
        <taxon>Oceanospirillum</taxon>
    </lineage>
</organism>
<reference evidence="8 9" key="1">
    <citation type="submission" date="2020-08" db="EMBL/GenBank/DDBJ databases">
        <title>Oceanospirillum sp. nov. isolated from marine sediment.</title>
        <authorList>
            <person name="Ji X."/>
        </authorList>
    </citation>
    <scope>NUCLEOTIDE SEQUENCE [LARGE SCALE GENOMIC DNA]</scope>
    <source>
        <strain evidence="8 9">D5</strain>
    </source>
</reference>
<accession>A0A839IXV6</accession>
<dbReference type="PANTHER" id="PTHR30222">
    <property type="entry name" value="SPERMIDINE/PUTRESCINE-BINDING PERIPLASMIC PROTEIN"/>
    <property type="match status" value="1"/>
</dbReference>
<dbReference type="PRINTS" id="PR00909">
    <property type="entry name" value="SPERMDNBNDNG"/>
</dbReference>
<dbReference type="Pfam" id="PF13416">
    <property type="entry name" value="SBP_bac_8"/>
    <property type="match status" value="1"/>
</dbReference>
<comment type="function">
    <text evidence="5">Required for the activity of the bacterial periplasmic transport system of putrescine.</text>
</comment>
<name>A0A839IXV6_9GAMM</name>
<dbReference type="GO" id="GO:0015846">
    <property type="term" value="P:polyamine transport"/>
    <property type="evidence" value="ECO:0007669"/>
    <property type="project" value="InterPro"/>
</dbReference>
<evidence type="ECO:0000256" key="7">
    <source>
        <dbReference type="SAM" id="SignalP"/>
    </source>
</evidence>
<dbReference type="RefSeq" id="WP_182810687.1">
    <property type="nucleotide sequence ID" value="NZ_JACJFM010000038.1"/>
</dbReference>
<dbReference type="GO" id="GO:0042597">
    <property type="term" value="C:periplasmic space"/>
    <property type="evidence" value="ECO:0007669"/>
    <property type="project" value="UniProtKB-SubCell"/>
</dbReference>
<keyword evidence="4 5" id="KW-0574">Periplasm</keyword>
<gene>
    <name evidence="8" type="ORF">H4O21_20100</name>
</gene>
<keyword evidence="9" id="KW-1185">Reference proteome</keyword>
<dbReference type="PIRSF" id="PIRSF019574">
    <property type="entry name" value="Periplasmic_polyamine_BP"/>
    <property type="match status" value="1"/>
</dbReference>
<comment type="caution">
    <text evidence="8">The sequence shown here is derived from an EMBL/GenBank/DDBJ whole genome shotgun (WGS) entry which is preliminary data.</text>
</comment>
<dbReference type="SUPFAM" id="SSF53850">
    <property type="entry name" value="Periplasmic binding protein-like II"/>
    <property type="match status" value="1"/>
</dbReference>
<evidence type="ECO:0000256" key="6">
    <source>
        <dbReference type="PIRSR" id="PIRSR019574-1"/>
    </source>
</evidence>
<dbReference type="InterPro" id="IPR006059">
    <property type="entry name" value="SBP"/>
</dbReference>
<comment type="subcellular location">
    <subcellularLocation>
        <location evidence="1 5">Periplasm</location>
    </subcellularLocation>
</comment>